<reference evidence="2 3" key="1">
    <citation type="submission" date="2018-08" db="EMBL/GenBank/DDBJ databases">
        <title>Murine metabolic-syndrome-specific gut microbial biobank.</title>
        <authorList>
            <person name="Liu C."/>
        </authorList>
    </citation>
    <scope>NUCLEOTIDE SEQUENCE [LARGE SCALE GENOMIC DNA]</scope>
    <source>
        <strain evidence="2 3">X69</strain>
    </source>
</reference>
<protein>
    <submittedName>
        <fullName evidence="2">Uncharacterized protein</fullName>
    </submittedName>
</protein>
<sequence>MTRCFQGMITAPDRDGGPASKRSARSACKVVSPMAKQGMKRPEVGPKQKNTVPPVPELQGGAKRTKEKAKPVTEK</sequence>
<dbReference type="Proteomes" id="UP000446348">
    <property type="component" value="Unassembled WGS sequence"/>
</dbReference>
<name>A0A845RQN3_9FIRM</name>
<evidence type="ECO:0000313" key="2">
    <source>
        <dbReference type="EMBL" id="NBI79932.1"/>
    </source>
</evidence>
<gene>
    <name evidence="2" type="ORF">D3Z39_13880</name>
</gene>
<evidence type="ECO:0000256" key="1">
    <source>
        <dbReference type="SAM" id="MobiDB-lite"/>
    </source>
</evidence>
<dbReference type="AlphaFoldDB" id="A0A845RQN3"/>
<dbReference type="EMBL" id="QXWZ01000028">
    <property type="protein sequence ID" value="NBI79932.1"/>
    <property type="molecule type" value="Genomic_DNA"/>
</dbReference>
<accession>A0A845RQN3</accession>
<feature type="region of interest" description="Disordered" evidence="1">
    <location>
        <begin position="1"/>
        <end position="75"/>
    </location>
</feature>
<organism evidence="2 3">
    <name type="scientific">Anaerotruncus colihominis</name>
    <dbReference type="NCBI Taxonomy" id="169435"/>
    <lineage>
        <taxon>Bacteria</taxon>
        <taxon>Bacillati</taxon>
        <taxon>Bacillota</taxon>
        <taxon>Clostridia</taxon>
        <taxon>Eubacteriales</taxon>
        <taxon>Oscillospiraceae</taxon>
        <taxon>Anaerotruncus</taxon>
    </lineage>
</organism>
<comment type="caution">
    <text evidence="2">The sequence shown here is derived from an EMBL/GenBank/DDBJ whole genome shotgun (WGS) entry which is preliminary data.</text>
</comment>
<proteinExistence type="predicted"/>
<evidence type="ECO:0000313" key="3">
    <source>
        <dbReference type="Proteomes" id="UP000446348"/>
    </source>
</evidence>